<evidence type="ECO:0000256" key="3">
    <source>
        <dbReference type="SAM" id="MobiDB-lite"/>
    </source>
</evidence>
<organism evidence="6 7">
    <name type="scientific">Camellia sinensis var. sinensis</name>
    <name type="common">China tea</name>
    <dbReference type="NCBI Taxonomy" id="542762"/>
    <lineage>
        <taxon>Eukaryota</taxon>
        <taxon>Viridiplantae</taxon>
        <taxon>Streptophyta</taxon>
        <taxon>Embryophyta</taxon>
        <taxon>Tracheophyta</taxon>
        <taxon>Spermatophyta</taxon>
        <taxon>Magnoliopsida</taxon>
        <taxon>eudicotyledons</taxon>
        <taxon>Gunneridae</taxon>
        <taxon>Pentapetalae</taxon>
        <taxon>asterids</taxon>
        <taxon>Ericales</taxon>
        <taxon>Theaceae</taxon>
        <taxon>Camellia</taxon>
    </lineage>
</organism>
<feature type="domain" description="Non-haem dioxygenase N-terminal" evidence="5">
    <location>
        <begin position="57"/>
        <end position="109"/>
    </location>
</feature>
<dbReference type="Proteomes" id="UP000306102">
    <property type="component" value="Unassembled WGS sequence"/>
</dbReference>
<dbReference type="PANTHER" id="PTHR47990">
    <property type="entry name" value="2-OXOGLUTARATE (2OG) AND FE(II)-DEPENDENT OXYGENASE SUPERFAMILY PROTEIN-RELATED"/>
    <property type="match status" value="1"/>
</dbReference>
<evidence type="ECO:0000256" key="1">
    <source>
        <dbReference type="ARBA" id="ARBA00022723"/>
    </source>
</evidence>
<comment type="caution">
    <text evidence="6">The sequence shown here is derived from an EMBL/GenBank/DDBJ whole genome shotgun (WGS) entry which is preliminary data.</text>
</comment>
<dbReference type="InterPro" id="IPR026992">
    <property type="entry name" value="DIOX_N"/>
</dbReference>
<dbReference type="Pfam" id="PF03171">
    <property type="entry name" value="2OG-FeII_Oxy"/>
    <property type="match status" value="1"/>
</dbReference>
<gene>
    <name evidence="6" type="ORF">TEA_024964</name>
</gene>
<dbReference type="InterPro" id="IPR027443">
    <property type="entry name" value="IPNS-like_sf"/>
</dbReference>
<evidence type="ECO:0000259" key="5">
    <source>
        <dbReference type="Pfam" id="PF14226"/>
    </source>
</evidence>
<reference evidence="6 7" key="1">
    <citation type="journal article" date="2018" name="Proc. Natl. Acad. Sci. U.S.A.">
        <title>Draft genome sequence of Camellia sinensis var. sinensis provides insights into the evolution of the tea genome and tea quality.</title>
        <authorList>
            <person name="Wei C."/>
            <person name="Yang H."/>
            <person name="Wang S."/>
            <person name="Zhao J."/>
            <person name="Liu C."/>
            <person name="Gao L."/>
            <person name="Xia E."/>
            <person name="Lu Y."/>
            <person name="Tai Y."/>
            <person name="She G."/>
            <person name="Sun J."/>
            <person name="Cao H."/>
            <person name="Tong W."/>
            <person name="Gao Q."/>
            <person name="Li Y."/>
            <person name="Deng W."/>
            <person name="Jiang X."/>
            <person name="Wang W."/>
            <person name="Chen Q."/>
            <person name="Zhang S."/>
            <person name="Li H."/>
            <person name="Wu J."/>
            <person name="Wang P."/>
            <person name="Li P."/>
            <person name="Shi C."/>
            <person name="Zheng F."/>
            <person name="Jian J."/>
            <person name="Huang B."/>
            <person name="Shan D."/>
            <person name="Shi M."/>
            <person name="Fang C."/>
            <person name="Yue Y."/>
            <person name="Li F."/>
            <person name="Li D."/>
            <person name="Wei S."/>
            <person name="Han B."/>
            <person name="Jiang C."/>
            <person name="Yin Y."/>
            <person name="Xia T."/>
            <person name="Zhang Z."/>
            <person name="Bennetzen J.L."/>
            <person name="Zhao S."/>
            <person name="Wan X."/>
        </authorList>
    </citation>
    <scope>NUCLEOTIDE SEQUENCE [LARGE SCALE GENOMIC DNA]</scope>
    <source>
        <strain evidence="7">cv. Shuchazao</strain>
        <tissue evidence="6">Leaf</tissue>
    </source>
</reference>
<dbReference type="GO" id="GO:0046872">
    <property type="term" value="F:metal ion binding"/>
    <property type="evidence" value="ECO:0007669"/>
    <property type="project" value="UniProtKB-KW"/>
</dbReference>
<dbReference type="AlphaFoldDB" id="A0A4S4ETB3"/>
<dbReference type="Pfam" id="PF14226">
    <property type="entry name" value="DIOX_N"/>
    <property type="match status" value="1"/>
</dbReference>
<keyword evidence="1" id="KW-0479">Metal-binding</keyword>
<keyword evidence="2" id="KW-0408">Iron</keyword>
<dbReference type="STRING" id="542762.A0A4S4ETB3"/>
<protein>
    <recommendedName>
        <fullName evidence="8">Fe2OG dioxygenase domain-containing protein</fullName>
    </recommendedName>
</protein>
<name>A0A4S4ETB3_CAMSN</name>
<dbReference type="Gene3D" id="2.60.120.330">
    <property type="entry name" value="B-lactam Antibiotic, Isopenicillin N Synthase, Chain"/>
    <property type="match status" value="1"/>
</dbReference>
<dbReference type="EMBL" id="SDRB02002327">
    <property type="protein sequence ID" value="THG19684.1"/>
    <property type="molecule type" value="Genomic_DNA"/>
</dbReference>
<feature type="region of interest" description="Disordered" evidence="3">
    <location>
        <begin position="1"/>
        <end position="21"/>
    </location>
</feature>
<dbReference type="SUPFAM" id="SSF51197">
    <property type="entry name" value="Clavaminate synthase-like"/>
    <property type="match status" value="1"/>
</dbReference>
<feature type="domain" description="Isopenicillin N synthase-like Fe(2+) 2OG dioxygenase" evidence="4">
    <location>
        <begin position="192"/>
        <end position="245"/>
    </location>
</feature>
<sequence length="247" mass="27878">MPPPHPPPPRPSSPLPNHPKPPVFDASLLKHELNIPPQFIWPDHEKPSLHEPPPLIVPPIDLGAFLSGDPFSVSTAIRLVDEACKKHGFFLVINHGVSKKLINEAHKNMDLYSSKLPWKETLSFRYCDDDGSSNVVEEYLVRTMGEDFRQFGRIYQDYSEAMNTLSLRIMELLGMSLGVGPTHLREFFEGNESIMRLNNYPPCLKAHETLGTGPHRDPNSLTILHQDNVGGLQVFINQQWHSILPNS</sequence>
<evidence type="ECO:0000259" key="4">
    <source>
        <dbReference type="Pfam" id="PF03171"/>
    </source>
</evidence>
<keyword evidence="7" id="KW-1185">Reference proteome</keyword>
<proteinExistence type="predicted"/>
<dbReference type="InterPro" id="IPR050231">
    <property type="entry name" value="Iron_ascorbate_oxido_reductase"/>
</dbReference>
<dbReference type="InterPro" id="IPR044861">
    <property type="entry name" value="IPNS-like_FE2OG_OXY"/>
</dbReference>
<evidence type="ECO:0000313" key="7">
    <source>
        <dbReference type="Proteomes" id="UP000306102"/>
    </source>
</evidence>
<accession>A0A4S4ETB3</accession>
<evidence type="ECO:0008006" key="8">
    <source>
        <dbReference type="Google" id="ProtNLM"/>
    </source>
</evidence>
<evidence type="ECO:0000313" key="6">
    <source>
        <dbReference type="EMBL" id="THG19684.1"/>
    </source>
</evidence>
<evidence type="ECO:0000256" key="2">
    <source>
        <dbReference type="ARBA" id="ARBA00023004"/>
    </source>
</evidence>